<reference evidence="1" key="1">
    <citation type="journal article" date="2017" name="Nature">
        <title>The sunflower genome provides insights into oil metabolism, flowering and Asterid evolution.</title>
        <authorList>
            <person name="Badouin H."/>
            <person name="Gouzy J."/>
            <person name="Grassa C.J."/>
            <person name="Murat F."/>
            <person name="Staton S.E."/>
            <person name="Cottret L."/>
            <person name="Lelandais-Briere C."/>
            <person name="Owens G.L."/>
            <person name="Carrere S."/>
            <person name="Mayjonade B."/>
            <person name="Legrand L."/>
            <person name="Gill N."/>
            <person name="Kane N.C."/>
            <person name="Bowers J.E."/>
            <person name="Hubner S."/>
            <person name="Bellec A."/>
            <person name="Berard A."/>
            <person name="Berges H."/>
            <person name="Blanchet N."/>
            <person name="Boniface M.C."/>
            <person name="Brunel D."/>
            <person name="Catrice O."/>
            <person name="Chaidir N."/>
            <person name="Claudel C."/>
            <person name="Donnadieu C."/>
            <person name="Faraut T."/>
            <person name="Fievet G."/>
            <person name="Helmstetter N."/>
            <person name="King M."/>
            <person name="Knapp S.J."/>
            <person name="Lai Z."/>
            <person name="Le Paslier M.C."/>
            <person name="Lippi Y."/>
            <person name="Lorenzon L."/>
            <person name="Mandel J.R."/>
            <person name="Marage G."/>
            <person name="Marchand G."/>
            <person name="Marquand E."/>
            <person name="Bret-Mestries E."/>
            <person name="Morien E."/>
            <person name="Nambeesan S."/>
            <person name="Nguyen T."/>
            <person name="Pegot-Espagnet P."/>
            <person name="Pouilly N."/>
            <person name="Raftis F."/>
            <person name="Sallet E."/>
            <person name="Schiex T."/>
            <person name="Thomas J."/>
            <person name="Vandecasteele C."/>
            <person name="Vares D."/>
            <person name="Vear F."/>
            <person name="Vautrin S."/>
            <person name="Crespi M."/>
            <person name="Mangin B."/>
            <person name="Burke J.M."/>
            <person name="Salse J."/>
            <person name="Munos S."/>
            <person name="Vincourt P."/>
            <person name="Rieseberg L.H."/>
            <person name="Langlade N.B."/>
        </authorList>
    </citation>
    <scope>NUCLEOTIDE SEQUENCE</scope>
    <source>
        <tissue evidence="1">Leaves</tissue>
    </source>
</reference>
<evidence type="ECO:0000313" key="2">
    <source>
        <dbReference type="Proteomes" id="UP000215914"/>
    </source>
</evidence>
<name>A0A9K3P054_HELAN</name>
<comment type="caution">
    <text evidence="1">The sequence shown here is derived from an EMBL/GenBank/DDBJ whole genome shotgun (WGS) entry which is preliminary data.</text>
</comment>
<dbReference type="AlphaFoldDB" id="A0A9K3P054"/>
<proteinExistence type="predicted"/>
<organism evidence="1 2">
    <name type="scientific">Helianthus annuus</name>
    <name type="common">Common sunflower</name>
    <dbReference type="NCBI Taxonomy" id="4232"/>
    <lineage>
        <taxon>Eukaryota</taxon>
        <taxon>Viridiplantae</taxon>
        <taxon>Streptophyta</taxon>
        <taxon>Embryophyta</taxon>
        <taxon>Tracheophyta</taxon>
        <taxon>Spermatophyta</taxon>
        <taxon>Magnoliopsida</taxon>
        <taxon>eudicotyledons</taxon>
        <taxon>Gunneridae</taxon>
        <taxon>Pentapetalae</taxon>
        <taxon>asterids</taxon>
        <taxon>campanulids</taxon>
        <taxon>Asterales</taxon>
        <taxon>Asteraceae</taxon>
        <taxon>Asteroideae</taxon>
        <taxon>Heliantheae alliance</taxon>
        <taxon>Heliantheae</taxon>
        <taxon>Helianthus</taxon>
    </lineage>
</organism>
<sequence length="50" mass="5793">MVFELFASINSNCQKRVTYNQKQQNSYLTKLVLFKQRAAICLAICLSYNS</sequence>
<gene>
    <name evidence="1" type="ORF">HanXRQr2_Chr02g0081541</name>
</gene>
<dbReference type="Gramene" id="mRNA:HanXRQr2_Chr02g0081541">
    <property type="protein sequence ID" value="CDS:HanXRQr2_Chr02g0081541.1"/>
    <property type="gene ID" value="HanXRQr2_Chr02g0081541"/>
</dbReference>
<protein>
    <submittedName>
        <fullName evidence="1">Uncharacterized protein</fullName>
    </submittedName>
</protein>
<evidence type="ECO:0000313" key="1">
    <source>
        <dbReference type="EMBL" id="KAF5819787.1"/>
    </source>
</evidence>
<reference evidence="1" key="2">
    <citation type="submission" date="2020-06" db="EMBL/GenBank/DDBJ databases">
        <title>Helianthus annuus Genome sequencing and assembly Release 2.</title>
        <authorList>
            <person name="Gouzy J."/>
            <person name="Langlade N."/>
            <person name="Munos S."/>
        </authorList>
    </citation>
    <scope>NUCLEOTIDE SEQUENCE</scope>
    <source>
        <tissue evidence="1">Leaves</tissue>
    </source>
</reference>
<dbReference type="Proteomes" id="UP000215914">
    <property type="component" value="Unassembled WGS sequence"/>
</dbReference>
<keyword evidence="2" id="KW-1185">Reference proteome</keyword>
<accession>A0A9K3P054</accession>
<dbReference type="EMBL" id="MNCJ02000317">
    <property type="protein sequence ID" value="KAF5819787.1"/>
    <property type="molecule type" value="Genomic_DNA"/>
</dbReference>